<dbReference type="InterPro" id="IPR029058">
    <property type="entry name" value="AB_hydrolase_fold"/>
</dbReference>
<reference evidence="3 4" key="1">
    <citation type="submission" date="2020-08" db="EMBL/GenBank/DDBJ databases">
        <authorList>
            <person name="Liu C."/>
            <person name="Sun Q."/>
        </authorList>
    </citation>
    <scope>NUCLEOTIDE SEQUENCE [LARGE SCALE GENOMIC DNA]</scope>
    <source>
        <strain evidence="3 4">NSJ-61</strain>
    </source>
</reference>
<accession>A0A7G9GL45</accession>
<dbReference type="InterPro" id="IPR051044">
    <property type="entry name" value="MAG_DAG_Lipase"/>
</dbReference>
<keyword evidence="3" id="KW-0378">Hydrolase</keyword>
<dbReference type="AlphaFoldDB" id="A0A7G9GL45"/>
<dbReference type="RefSeq" id="WP_117452456.1">
    <property type="nucleotide sequence ID" value="NZ_CP060636.1"/>
</dbReference>
<organism evidence="3 4">
    <name type="scientific">[Eubacterium] hominis</name>
    <dbReference type="NCBI Taxonomy" id="2764325"/>
    <lineage>
        <taxon>Bacteria</taxon>
        <taxon>Bacillati</taxon>
        <taxon>Bacillota</taxon>
        <taxon>Erysipelotrichia</taxon>
        <taxon>Erysipelotrichales</taxon>
        <taxon>Erysipelotrichaceae</taxon>
        <taxon>Amedibacillus</taxon>
    </lineage>
</organism>
<feature type="domain" description="Serine aminopeptidase S33" evidence="2">
    <location>
        <begin position="149"/>
        <end position="218"/>
    </location>
</feature>
<evidence type="ECO:0000313" key="4">
    <source>
        <dbReference type="Proteomes" id="UP000515856"/>
    </source>
</evidence>
<dbReference type="GO" id="GO:0016787">
    <property type="term" value="F:hydrolase activity"/>
    <property type="evidence" value="ECO:0007669"/>
    <property type="project" value="UniProtKB-KW"/>
</dbReference>
<gene>
    <name evidence="3" type="ORF">H9Q80_14915</name>
</gene>
<dbReference type="KEGG" id="ehn:H9Q80_14915"/>
<feature type="transmembrane region" description="Helical" evidence="1">
    <location>
        <begin position="87"/>
        <end position="106"/>
    </location>
</feature>
<name>A0A7G9GL45_9FIRM</name>
<protein>
    <submittedName>
        <fullName evidence="3">Alpha/beta fold hydrolase</fullName>
    </submittedName>
</protein>
<keyword evidence="1" id="KW-0812">Transmembrane</keyword>
<dbReference type="Proteomes" id="UP000515856">
    <property type="component" value="Chromosome"/>
</dbReference>
<dbReference type="Gene3D" id="3.40.50.1820">
    <property type="entry name" value="alpha/beta hydrolase"/>
    <property type="match status" value="1"/>
</dbReference>
<keyword evidence="1" id="KW-1133">Transmembrane helix</keyword>
<evidence type="ECO:0000256" key="1">
    <source>
        <dbReference type="SAM" id="Phobius"/>
    </source>
</evidence>
<evidence type="ECO:0000259" key="2">
    <source>
        <dbReference type="Pfam" id="PF12146"/>
    </source>
</evidence>
<keyword evidence="1" id="KW-0472">Membrane</keyword>
<feature type="domain" description="Serine aminopeptidase S33" evidence="2">
    <location>
        <begin position="76"/>
        <end position="138"/>
    </location>
</feature>
<dbReference type="InterPro" id="IPR022742">
    <property type="entry name" value="Hydrolase_4"/>
</dbReference>
<dbReference type="PANTHER" id="PTHR11614">
    <property type="entry name" value="PHOSPHOLIPASE-RELATED"/>
    <property type="match status" value="1"/>
</dbReference>
<proteinExistence type="predicted"/>
<sequence>MFEKLKQYFQKNENQTVSEPVIITIHGYGRRTKHEFDNFKLWGEKDGFTIITFDMYDIFDASDCDWKTWLQRAKDVVKEYKKTKRPIYLVGFSMGGVIASYLAATFQVDRLVLMAPAFSYINMDSVGGVISKTAASLWSNEKKEEIKLPSSFYSAFTDIVKNLKKYITDVECPVLILHGDEDEVISIKSSLWAYDKIPHDHKKMVILHEGHHRLLMDEKVNWECYILMKAFLKKQILGDQEIVMAKDIMEELLEKQRAMHMDNEKEISEEESSN</sequence>
<evidence type="ECO:0000313" key="3">
    <source>
        <dbReference type="EMBL" id="QNM11527.1"/>
    </source>
</evidence>
<dbReference type="Pfam" id="PF12146">
    <property type="entry name" value="Hydrolase_4"/>
    <property type="match status" value="2"/>
</dbReference>
<keyword evidence="4" id="KW-1185">Reference proteome</keyword>
<dbReference type="SUPFAM" id="SSF53474">
    <property type="entry name" value="alpha/beta-Hydrolases"/>
    <property type="match status" value="1"/>
</dbReference>
<dbReference type="EMBL" id="CP060636">
    <property type="protein sequence ID" value="QNM11527.1"/>
    <property type="molecule type" value="Genomic_DNA"/>
</dbReference>